<dbReference type="EMBL" id="LR798310">
    <property type="protein sequence ID" value="CAB5222594.1"/>
    <property type="molecule type" value="Genomic_DNA"/>
</dbReference>
<proteinExistence type="predicted"/>
<evidence type="ECO:0000313" key="1">
    <source>
        <dbReference type="EMBL" id="CAB5222594.1"/>
    </source>
</evidence>
<sequence>MMDKTITLTPYEIFVAAQAGVARTVENIRDGKKHNYGAQDKDTWQITIEGALGECALAKYLGVYWDGKGIMRGPDVGDMDVRTAWRDNSHLLVHPNDSDDRKFWLLTGLNGTYTIKGWIYGRDAKKQEYWKDLQGTNRPAYFVPQTALINE</sequence>
<accession>A0A6J7X2U0</accession>
<protein>
    <submittedName>
        <fullName evidence="1">Uncharacterized protein</fullName>
    </submittedName>
</protein>
<reference evidence="1" key="1">
    <citation type="submission" date="2020-05" db="EMBL/GenBank/DDBJ databases">
        <authorList>
            <person name="Chiriac C."/>
            <person name="Salcher M."/>
            <person name="Ghai R."/>
            <person name="Kavagutti S V."/>
        </authorList>
    </citation>
    <scope>NUCLEOTIDE SEQUENCE</scope>
</reference>
<gene>
    <name evidence="1" type="ORF">UFOVP367_26</name>
</gene>
<organism evidence="1">
    <name type="scientific">uncultured Caudovirales phage</name>
    <dbReference type="NCBI Taxonomy" id="2100421"/>
    <lineage>
        <taxon>Viruses</taxon>
        <taxon>Duplodnaviria</taxon>
        <taxon>Heunggongvirae</taxon>
        <taxon>Uroviricota</taxon>
        <taxon>Caudoviricetes</taxon>
        <taxon>Peduoviridae</taxon>
        <taxon>Maltschvirus</taxon>
        <taxon>Maltschvirus maltsch</taxon>
    </lineage>
</organism>
<name>A0A6J7X2U0_9CAUD</name>